<dbReference type="Pfam" id="PF13401">
    <property type="entry name" value="AAA_22"/>
    <property type="match status" value="1"/>
</dbReference>
<proteinExistence type="predicted"/>
<evidence type="ECO:0000313" key="3">
    <source>
        <dbReference type="Proteomes" id="UP001208131"/>
    </source>
</evidence>
<feature type="domain" description="HTH cro/C1-type" evidence="1">
    <location>
        <begin position="15"/>
        <end position="72"/>
    </location>
</feature>
<dbReference type="InterPro" id="IPR027417">
    <property type="entry name" value="P-loop_NTPase"/>
</dbReference>
<dbReference type="EMBL" id="JAOQJZ010000004">
    <property type="protein sequence ID" value="MCU6705312.1"/>
    <property type="molecule type" value="Genomic_DNA"/>
</dbReference>
<dbReference type="InterPro" id="IPR052026">
    <property type="entry name" value="ExeA_AAA_ATPase_DNA-bind"/>
</dbReference>
<protein>
    <submittedName>
        <fullName evidence="2">AAA family ATPase</fullName>
    </submittedName>
</protein>
<dbReference type="SUPFAM" id="SSF52540">
    <property type="entry name" value="P-loop containing nucleoside triphosphate hydrolases"/>
    <property type="match status" value="1"/>
</dbReference>
<dbReference type="AlphaFoldDB" id="A0AAE3LK34"/>
<evidence type="ECO:0000259" key="1">
    <source>
        <dbReference type="PROSITE" id="PS50943"/>
    </source>
</evidence>
<accession>A0AAE3LK34</accession>
<dbReference type="Proteomes" id="UP001208131">
    <property type="component" value="Unassembled WGS sequence"/>
</dbReference>
<sequence length="307" mass="33800">MKKLTAKQEWALEQIKQLQYSENLSAAAVCKKIGISDSSYSAIKSGTYNGDVDKQMKKVIEYFETKQAAAEIYVGTDYKETSISSNVYKIIRNCQLQGGLAIACGDAGIGKTQACRQYYREHGTNCTYITVNPCIKSSKSVLELIGSKLNVSSGSVSRLWLEISSKLSDGMVIIVDEAQHLTRNAIDTLRSLCDCFDEKGQTLGICFVGNETTVSRLGGKQKAEFAQIRNRTKNTRFYSVKQIKKSDIEMLFPDIREDAAAVEFLLRIAQSPQAIRGAVNLYSNALDNGNVTAKGLSAIAKYMDMAV</sequence>
<dbReference type="RefSeq" id="WP_041337546.1">
    <property type="nucleotide sequence ID" value="NZ_JAOQJZ010000004.1"/>
</dbReference>
<keyword evidence="3" id="KW-1185">Reference proteome</keyword>
<dbReference type="PANTHER" id="PTHR35894:SF5">
    <property type="entry name" value="MU-LIKE PROPHAGE FLUMU DNA TRANSPOSITION PROTEIN B"/>
    <property type="match status" value="1"/>
</dbReference>
<dbReference type="InterPro" id="IPR001387">
    <property type="entry name" value="Cro/C1-type_HTH"/>
</dbReference>
<dbReference type="PROSITE" id="PS50943">
    <property type="entry name" value="HTH_CROC1"/>
    <property type="match status" value="1"/>
</dbReference>
<organism evidence="2 3">
    <name type="scientific">Hominimerdicola aceti</name>
    <dbReference type="NCBI Taxonomy" id="2981726"/>
    <lineage>
        <taxon>Bacteria</taxon>
        <taxon>Bacillati</taxon>
        <taxon>Bacillota</taxon>
        <taxon>Clostridia</taxon>
        <taxon>Eubacteriales</taxon>
        <taxon>Oscillospiraceae</taxon>
        <taxon>Hominimerdicola</taxon>
    </lineage>
</organism>
<reference evidence="2 3" key="1">
    <citation type="journal article" date="2021" name="ISME Commun">
        <title>Automated analysis of genomic sequences facilitates high-throughput and comprehensive description of bacteria.</title>
        <authorList>
            <person name="Hitch T.C.A."/>
        </authorList>
    </citation>
    <scope>NUCLEOTIDE SEQUENCE [LARGE SCALE GENOMIC DNA]</scope>
    <source>
        <strain evidence="2 3">Sanger_31</strain>
    </source>
</reference>
<dbReference type="GO" id="GO:0003677">
    <property type="term" value="F:DNA binding"/>
    <property type="evidence" value="ECO:0007669"/>
    <property type="project" value="InterPro"/>
</dbReference>
<dbReference type="InterPro" id="IPR010982">
    <property type="entry name" value="Lambda_DNA-bd_dom_sf"/>
</dbReference>
<gene>
    <name evidence="2" type="ORF">OCV57_05130</name>
</gene>
<evidence type="ECO:0000313" key="2">
    <source>
        <dbReference type="EMBL" id="MCU6705312.1"/>
    </source>
</evidence>
<dbReference type="InterPro" id="IPR049945">
    <property type="entry name" value="AAA_22"/>
</dbReference>
<dbReference type="Gene3D" id="3.40.50.300">
    <property type="entry name" value="P-loop containing nucleotide triphosphate hydrolases"/>
    <property type="match status" value="1"/>
</dbReference>
<dbReference type="GO" id="GO:0016887">
    <property type="term" value="F:ATP hydrolysis activity"/>
    <property type="evidence" value="ECO:0007669"/>
    <property type="project" value="InterPro"/>
</dbReference>
<comment type="caution">
    <text evidence="2">The sequence shown here is derived from an EMBL/GenBank/DDBJ whole genome shotgun (WGS) entry which is preliminary data.</text>
</comment>
<dbReference type="PANTHER" id="PTHR35894">
    <property type="entry name" value="GENERAL SECRETION PATHWAY PROTEIN A-RELATED"/>
    <property type="match status" value="1"/>
</dbReference>
<dbReference type="Gene3D" id="1.10.260.40">
    <property type="entry name" value="lambda repressor-like DNA-binding domains"/>
    <property type="match status" value="1"/>
</dbReference>
<name>A0AAE3LK34_9FIRM</name>